<evidence type="ECO:0008006" key="4">
    <source>
        <dbReference type="Google" id="ProtNLM"/>
    </source>
</evidence>
<organism evidence="2 3">
    <name type="scientific">Bernardetia litoralis (strain ATCC 23117 / DSM 6794 / NBRC 15988 / NCIMB 1366 / Fx l1 / Sio-4)</name>
    <name type="common">Flexibacter litoralis</name>
    <dbReference type="NCBI Taxonomy" id="880071"/>
    <lineage>
        <taxon>Bacteria</taxon>
        <taxon>Pseudomonadati</taxon>
        <taxon>Bacteroidota</taxon>
        <taxon>Cytophagia</taxon>
        <taxon>Cytophagales</taxon>
        <taxon>Bernardetiaceae</taxon>
        <taxon>Bernardetia</taxon>
    </lineage>
</organism>
<gene>
    <name evidence="2" type="ordered locus">Fleli_1369</name>
</gene>
<evidence type="ECO:0000256" key="1">
    <source>
        <dbReference type="SAM" id="Phobius"/>
    </source>
</evidence>
<dbReference type="Pfam" id="PF12040">
    <property type="entry name" value="DUF3526"/>
    <property type="match status" value="1"/>
</dbReference>
<dbReference type="PANTHER" id="PTHR43471:SF1">
    <property type="entry name" value="ABC TRANSPORTER PERMEASE PROTEIN NOSY-RELATED"/>
    <property type="match status" value="1"/>
</dbReference>
<feature type="transmembrane region" description="Helical" evidence="1">
    <location>
        <begin position="241"/>
        <end position="261"/>
    </location>
</feature>
<dbReference type="eggNOG" id="COG1277">
    <property type="taxonomic scope" value="Bacteria"/>
</dbReference>
<protein>
    <recommendedName>
        <fullName evidence="4">ABC-type transport system involved in multi-copper enzyme maturation, permease component</fullName>
    </recommendedName>
</protein>
<feature type="transmembrane region" description="Helical" evidence="1">
    <location>
        <begin position="130"/>
        <end position="149"/>
    </location>
</feature>
<name>I4AIL6_BERLS</name>
<accession>I4AIL6</accession>
<dbReference type="OrthoDB" id="184009at2"/>
<dbReference type="RefSeq" id="WP_014797258.1">
    <property type="nucleotide sequence ID" value="NC_018018.1"/>
</dbReference>
<dbReference type="AlphaFoldDB" id="I4AIL6"/>
<feature type="transmembrane region" description="Helical" evidence="1">
    <location>
        <begin position="20"/>
        <end position="41"/>
    </location>
</feature>
<feature type="transmembrane region" description="Helical" evidence="1">
    <location>
        <begin position="443"/>
        <end position="464"/>
    </location>
</feature>
<proteinExistence type="predicted"/>
<dbReference type="PANTHER" id="PTHR43471">
    <property type="entry name" value="ABC TRANSPORTER PERMEASE"/>
    <property type="match status" value="1"/>
</dbReference>
<dbReference type="EMBL" id="CP003345">
    <property type="protein sequence ID" value="AFM03801.1"/>
    <property type="molecule type" value="Genomic_DNA"/>
</dbReference>
<evidence type="ECO:0000313" key="2">
    <source>
        <dbReference type="EMBL" id="AFM03801.1"/>
    </source>
</evidence>
<sequence precursor="true">MILFDIARKETKEILREKRVWLLTSILLLLAIVSVAISLNYHHQLTAEYQEAESKARQQWENQSLKNPHSAAHGGTFIFKPTSALSFIDTGLDSYLGTSVFLEAHKQNDAEYKQIADQNDLGRFAQLTPSFILIYLFPLFIILIGFGVFTQEKERNTLRLILSQGTTFIDLALGKSFALWFVVLLFFIPLFLIGGILIFSFDTNTDILFRYFILGLNLILYYGIFIYATVMISAVSTSGNVSLVILMGFWISSALIIPKMISVVAQSIYPPPSALEYQAKLKEDLEKGIDGHNPFSASAQLFQDSVLKANNVDSIQKLPFNYSGLIMQAGEEHETIVYENAMQRLTDLYEEQLGLYQKTSFVSPTILMHLLSMRLCQTDLYANRDFTKQAENYRIDLVRQLNYDLKDNSAYGDWKYIPKDSTFFEKTVSFTYKPVLLQQNNQIWVLPMLLLLFWSLISATAMIWTSSKIKVER</sequence>
<dbReference type="STRING" id="880071.Fleli_1369"/>
<evidence type="ECO:0000313" key="3">
    <source>
        <dbReference type="Proteomes" id="UP000006054"/>
    </source>
</evidence>
<dbReference type="HOGENOM" id="CLU_045816_0_0_10"/>
<feature type="transmembrane region" description="Helical" evidence="1">
    <location>
        <begin position="177"/>
        <end position="201"/>
    </location>
</feature>
<keyword evidence="1" id="KW-0812">Transmembrane</keyword>
<keyword evidence="1" id="KW-1133">Transmembrane helix</keyword>
<dbReference type="InterPro" id="IPR021913">
    <property type="entry name" value="DUF3526"/>
</dbReference>
<keyword evidence="1" id="KW-0472">Membrane</keyword>
<reference evidence="3" key="1">
    <citation type="submission" date="2012-06" db="EMBL/GenBank/DDBJ databases">
        <title>The complete genome of Flexibacter litoralis DSM 6794.</title>
        <authorList>
            <person name="Lucas S."/>
            <person name="Copeland A."/>
            <person name="Lapidus A."/>
            <person name="Glavina del Rio T."/>
            <person name="Dalin E."/>
            <person name="Tice H."/>
            <person name="Bruce D."/>
            <person name="Goodwin L."/>
            <person name="Pitluck S."/>
            <person name="Peters L."/>
            <person name="Ovchinnikova G."/>
            <person name="Lu M."/>
            <person name="Kyrpides N."/>
            <person name="Mavromatis K."/>
            <person name="Ivanova N."/>
            <person name="Brettin T."/>
            <person name="Detter J.C."/>
            <person name="Han C."/>
            <person name="Larimer F."/>
            <person name="Land M."/>
            <person name="Hauser L."/>
            <person name="Markowitz V."/>
            <person name="Cheng J.-F."/>
            <person name="Hugenholtz P."/>
            <person name="Woyke T."/>
            <person name="Wu D."/>
            <person name="Spring S."/>
            <person name="Lang E."/>
            <person name="Kopitz M."/>
            <person name="Brambilla E."/>
            <person name="Klenk H.-P."/>
            <person name="Eisen J.A."/>
        </authorList>
    </citation>
    <scope>NUCLEOTIDE SEQUENCE [LARGE SCALE GENOMIC DNA]</scope>
    <source>
        <strain evidence="3">ATCC 23117 / DSM 6794 / NBRC 15988 / NCIMB 1366 / Sio-4</strain>
    </source>
</reference>
<keyword evidence="3" id="KW-1185">Reference proteome</keyword>
<feature type="transmembrane region" description="Helical" evidence="1">
    <location>
        <begin position="207"/>
        <end position="229"/>
    </location>
</feature>
<dbReference type="KEGG" id="fli:Fleli_1369"/>
<dbReference type="Proteomes" id="UP000006054">
    <property type="component" value="Chromosome"/>
</dbReference>